<keyword evidence="4" id="KW-0813">Transport</keyword>
<feature type="domain" description="Major facilitator superfamily (MFS) profile" evidence="9">
    <location>
        <begin position="15"/>
        <end position="410"/>
    </location>
</feature>
<gene>
    <name evidence="10" type="ORF">ALP59_00381</name>
</gene>
<dbReference type="Pfam" id="PF07690">
    <property type="entry name" value="MFS_1"/>
    <property type="match status" value="1"/>
</dbReference>
<dbReference type="EMBL" id="RBSW01000039">
    <property type="protein sequence ID" value="RMS86061.1"/>
    <property type="molecule type" value="Genomic_DNA"/>
</dbReference>
<dbReference type="PANTHER" id="PTHR23504:SF15">
    <property type="entry name" value="MAJOR FACILITATOR SUPERFAMILY (MFS) PROFILE DOMAIN-CONTAINING PROTEIN"/>
    <property type="match status" value="1"/>
</dbReference>
<keyword evidence="6 8" id="KW-1133">Transmembrane helix</keyword>
<reference evidence="10 11" key="1">
    <citation type="submission" date="2018-08" db="EMBL/GenBank/DDBJ databases">
        <title>Recombination of ecologically and evolutionarily significant loci maintains genetic cohesion in the Pseudomonas syringae species complex.</title>
        <authorList>
            <person name="Dillon M."/>
            <person name="Thakur S."/>
            <person name="Almeida R.N.D."/>
            <person name="Weir B.S."/>
            <person name="Guttman D.S."/>
        </authorList>
    </citation>
    <scope>NUCLEOTIDE SEQUENCE [LARGE SCALE GENOMIC DNA]</scope>
    <source>
        <strain evidence="10 11">ICMP 9421</strain>
    </source>
</reference>
<comment type="similarity">
    <text evidence="3">Belongs to the major facilitator superfamily. TCR/Tet family.</text>
</comment>
<dbReference type="GO" id="GO:0016020">
    <property type="term" value="C:membrane"/>
    <property type="evidence" value="ECO:0007669"/>
    <property type="project" value="UniProtKB-SubCell"/>
</dbReference>
<feature type="transmembrane region" description="Helical" evidence="8">
    <location>
        <begin position="61"/>
        <end position="82"/>
    </location>
</feature>
<evidence type="ECO:0000259" key="9">
    <source>
        <dbReference type="PROSITE" id="PS50850"/>
    </source>
</evidence>
<evidence type="ECO:0000313" key="10">
    <source>
        <dbReference type="EMBL" id="RMS86061.1"/>
    </source>
</evidence>
<feature type="transmembrane region" description="Helical" evidence="8">
    <location>
        <begin position="360"/>
        <end position="381"/>
    </location>
</feature>
<dbReference type="PROSITE" id="PS50850">
    <property type="entry name" value="MFS"/>
    <property type="match status" value="1"/>
</dbReference>
<proteinExistence type="inferred from homology"/>
<dbReference type="GO" id="GO:0022857">
    <property type="term" value="F:transmembrane transporter activity"/>
    <property type="evidence" value="ECO:0007669"/>
    <property type="project" value="InterPro"/>
</dbReference>
<dbReference type="InterPro" id="IPR020846">
    <property type="entry name" value="MFS_dom"/>
</dbReference>
<feature type="transmembrane region" description="Helical" evidence="8">
    <location>
        <begin position="268"/>
        <end position="289"/>
    </location>
</feature>
<dbReference type="InterPro" id="IPR011701">
    <property type="entry name" value="MFS"/>
</dbReference>
<feature type="transmembrane region" description="Helical" evidence="8">
    <location>
        <begin position="94"/>
        <end position="113"/>
    </location>
</feature>
<comment type="function">
    <text evidence="1">Resistance to tetracycline by an active tetracycline efflux. This is an energy-dependent process that decreases the accumulation of the antibiotic in whole cells. This protein functions as a metal-tetracycline/H(+) antiporter.</text>
</comment>
<comment type="subcellular location">
    <subcellularLocation>
        <location evidence="2">Membrane</location>
        <topology evidence="2">Multi-pass membrane protein</topology>
    </subcellularLocation>
</comment>
<evidence type="ECO:0000256" key="6">
    <source>
        <dbReference type="ARBA" id="ARBA00022989"/>
    </source>
</evidence>
<comment type="caution">
    <text evidence="10">The sequence shown here is derived from an EMBL/GenBank/DDBJ whole genome shotgun (WGS) entry which is preliminary data.</text>
</comment>
<dbReference type="InterPro" id="IPR005829">
    <property type="entry name" value="Sugar_transporter_CS"/>
</dbReference>
<sequence length="412" mass="42027">MTAVLSQTPATAKAAPLILLMIIFIDGLGTALLLPMLPMLLDPGDPAGVVFGSAPTAARTAGLYGVLLAGYAFAMMVGAPLLGALSDRIGRRPTLLLAVTGSVAGYALSTWAVSVGSVGSVGLLIAGRLLGGTFAGSVPVAQAMLVQTPDSAMKRIGWVMFAMTAGFFTGPALTGILLAAHTPGASLLLPLQVALTLSVLCLLMAFLLPSTPAPAATMGSSLIRQVLNGFTSPATRRPLFALLWLQIGWNLFYQYLPWMLARQSQTVGSISLLLTVVGIGMCIAFIWVAGALQTRYPAPQIARAAIPVLVVSCALLAATLDNSLALVFGALAAIAYGVAYTALIGHALACEQSSLRGTVLGIAASLAAGAAAVTALLGGIIGVWGNLLLASLSVAALALSWVILLLGRDRDE</sequence>
<feature type="transmembrane region" description="Helical" evidence="8">
    <location>
        <begin position="158"/>
        <end position="181"/>
    </location>
</feature>
<dbReference type="Gene3D" id="1.20.1250.20">
    <property type="entry name" value="MFS general substrate transporter like domains"/>
    <property type="match status" value="1"/>
</dbReference>
<evidence type="ECO:0000256" key="4">
    <source>
        <dbReference type="ARBA" id="ARBA00022448"/>
    </source>
</evidence>
<dbReference type="Proteomes" id="UP000270499">
    <property type="component" value="Unassembled WGS sequence"/>
</dbReference>
<evidence type="ECO:0000256" key="5">
    <source>
        <dbReference type="ARBA" id="ARBA00022692"/>
    </source>
</evidence>
<feature type="transmembrane region" description="Helical" evidence="8">
    <location>
        <begin position="187"/>
        <end position="208"/>
    </location>
</feature>
<dbReference type="SUPFAM" id="SSF103473">
    <property type="entry name" value="MFS general substrate transporter"/>
    <property type="match status" value="1"/>
</dbReference>
<evidence type="ECO:0000256" key="7">
    <source>
        <dbReference type="ARBA" id="ARBA00023136"/>
    </source>
</evidence>
<dbReference type="RefSeq" id="WP_122269195.1">
    <property type="nucleotide sequence ID" value="NZ_RBSW01000039.1"/>
</dbReference>
<keyword evidence="5 8" id="KW-0812">Transmembrane</keyword>
<evidence type="ECO:0000313" key="11">
    <source>
        <dbReference type="Proteomes" id="UP000270499"/>
    </source>
</evidence>
<dbReference type="PRINTS" id="PR01035">
    <property type="entry name" value="TCRTETA"/>
</dbReference>
<evidence type="ECO:0000256" key="3">
    <source>
        <dbReference type="ARBA" id="ARBA00007520"/>
    </source>
</evidence>
<evidence type="ECO:0000256" key="1">
    <source>
        <dbReference type="ARBA" id="ARBA00003279"/>
    </source>
</evidence>
<dbReference type="AlphaFoldDB" id="A0A3M5GIR4"/>
<feature type="transmembrane region" description="Helical" evidence="8">
    <location>
        <begin position="387"/>
        <end position="407"/>
    </location>
</feature>
<accession>A0A3M5GIR4</accession>
<dbReference type="PROSITE" id="PS00216">
    <property type="entry name" value="SUGAR_TRANSPORT_1"/>
    <property type="match status" value="1"/>
</dbReference>
<dbReference type="PANTHER" id="PTHR23504">
    <property type="entry name" value="MAJOR FACILITATOR SUPERFAMILY DOMAIN-CONTAINING PROTEIN 10"/>
    <property type="match status" value="1"/>
</dbReference>
<feature type="transmembrane region" description="Helical" evidence="8">
    <location>
        <begin position="326"/>
        <end position="348"/>
    </location>
</feature>
<dbReference type="InterPro" id="IPR001958">
    <property type="entry name" value="Tet-R_TetA/multi-R_MdtG-like"/>
</dbReference>
<name>A0A3M5GIR4_PSESS</name>
<organism evidence="10 11">
    <name type="scientific">Pseudomonas savastanoi</name>
    <name type="common">Pseudomonas syringae pv. savastanoi</name>
    <dbReference type="NCBI Taxonomy" id="29438"/>
    <lineage>
        <taxon>Bacteria</taxon>
        <taxon>Pseudomonadati</taxon>
        <taxon>Pseudomonadota</taxon>
        <taxon>Gammaproteobacteria</taxon>
        <taxon>Pseudomonadales</taxon>
        <taxon>Pseudomonadaceae</taxon>
        <taxon>Pseudomonas</taxon>
    </lineage>
</organism>
<keyword evidence="7 8" id="KW-0472">Membrane</keyword>
<feature type="transmembrane region" description="Helical" evidence="8">
    <location>
        <begin position="125"/>
        <end position="146"/>
    </location>
</feature>
<dbReference type="InterPro" id="IPR036259">
    <property type="entry name" value="MFS_trans_sf"/>
</dbReference>
<feature type="transmembrane region" description="Helical" evidence="8">
    <location>
        <begin position="301"/>
        <end position="320"/>
    </location>
</feature>
<feature type="transmembrane region" description="Helical" evidence="8">
    <location>
        <begin position="17"/>
        <end position="41"/>
    </location>
</feature>
<evidence type="ECO:0000256" key="8">
    <source>
        <dbReference type="SAM" id="Phobius"/>
    </source>
</evidence>
<feature type="transmembrane region" description="Helical" evidence="8">
    <location>
        <begin position="239"/>
        <end position="256"/>
    </location>
</feature>
<protein>
    <submittedName>
        <fullName evidence="10">Putative efflux transporter protein</fullName>
    </submittedName>
</protein>
<evidence type="ECO:0000256" key="2">
    <source>
        <dbReference type="ARBA" id="ARBA00004141"/>
    </source>
</evidence>